<name>I0V784_9PSEU</name>
<keyword evidence="5 10" id="KW-0472">Membrane</keyword>
<organism evidence="11 12">
    <name type="scientific">Saccharomonospora xinjiangensis XJ-54</name>
    <dbReference type="NCBI Taxonomy" id="882086"/>
    <lineage>
        <taxon>Bacteria</taxon>
        <taxon>Bacillati</taxon>
        <taxon>Actinomycetota</taxon>
        <taxon>Actinomycetes</taxon>
        <taxon>Pseudonocardiales</taxon>
        <taxon>Pseudonocardiaceae</taxon>
        <taxon>Saccharomonospora</taxon>
    </lineage>
</organism>
<keyword evidence="10" id="KW-0813">Transport</keyword>
<dbReference type="GO" id="GO:0062054">
    <property type="term" value="F:fluoride channel activity"/>
    <property type="evidence" value="ECO:0007669"/>
    <property type="project" value="UniProtKB-UniRule"/>
</dbReference>
<dbReference type="RefSeq" id="WP_006240201.1">
    <property type="nucleotide sequence ID" value="NZ_JH636049.1"/>
</dbReference>
<comment type="activity regulation">
    <text evidence="10">Na(+) is not transported, but it plays an essential structural role and its presence is essential for fluoride channel function.</text>
</comment>
<dbReference type="OrthoDB" id="4408652at2"/>
<keyword evidence="10" id="KW-0479">Metal-binding</keyword>
<dbReference type="STRING" id="882086.SacxiDRAFT_3794"/>
<evidence type="ECO:0000256" key="4">
    <source>
        <dbReference type="ARBA" id="ARBA00022989"/>
    </source>
</evidence>
<reference evidence="11 12" key="1">
    <citation type="submission" date="2012-01" db="EMBL/GenBank/DDBJ databases">
        <title>Improved High-Quality Draft sequence of Saccharomonospora xinjiangensis XJ-54.</title>
        <authorList>
            <consortium name="US DOE Joint Genome Institute"/>
            <person name="Lucas S."/>
            <person name="Han J."/>
            <person name="Lapidus A."/>
            <person name="Cheng J.-F."/>
            <person name="Goodwin L."/>
            <person name="Pitluck S."/>
            <person name="Peters L."/>
            <person name="Mikhailova N."/>
            <person name="Teshima H."/>
            <person name="Detter J.C."/>
            <person name="Han C."/>
            <person name="Tapia R."/>
            <person name="Land M."/>
            <person name="Hauser L."/>
            <person name="Kyrpides N."/>
            <person name="Ivanova N."/>
            <person name="Pagani I."/>
            <person name="Brambilla E.-M."/>
            <person name="Klenk H.-P."/>
            <person name="Woyke T."/>
        </authorList>
    </citation>
    <scope>NUCLEOTIDE SEQUENCE [LARGE SCALE GENOMIC DNA]</scope>
    <source>
        <strain evidence="11 12">XJ-54</strain>
    </source>
</reference>
<dbReference type="HAMAP" id="MF_00454">
    <property type="entry name" value="FluC"/>
    <property type="match status" value="1"/>
</dbReference>
<dbReference type="EMBL" id="JH636049">
    <property type="protein sequence ID" value="EID55987.1"/>
    <property type="molecule type" value="Genomic_DNA"/>
</dbReference>
<keyword evidence="3 10" id="KW-0812">Transmembrane</keyword>
<keyword evidence="6 10" id="KW-0407">Ion channel</keyword>
<dbReference type="eggNOG" id="COG0239">
    <property type="taxonomic scope" value="Bacteria"/>
</dbReference>
<comment type="function">
    <text evidence="9 10">Fluoride-specific ion channel. Important for reducing fluoride concentration in the cell, thus reducing its toxicity.</text>
</comment>
<feature type="transmembrane region" description="Helical" evidence="10">
    <location>
        <begin position="41"/>
        <end position="63"/>
    </location>
</feature>
<sequence>MAAVVAGYRRDVLLAIAAGGALGSLARYGMAELFAHPPGEFAVSTLLTNVLGCLGLGTLMAFVEHGRLPLLLRPFLGIGFFGGFTTMSAFALDTVEAVRHGNAGVAVAYVAGSLAASLVAVAAGFVGTGRRLRRAGRGGRS</sequence>
<dbReference type="GO" id="GO:0046872">
    <property type="term" value="F:metal ion binding"/>
    <property type="evidence" value="ECO:0007669"/>
    <property type="project" value="UniProtKB-KW"/>
</dbReference>
<dbReference type="AlphaFoldDB" id="I0V784"/>
<keyword evidence="2 10" id="KW-1003">Cell membrane</keyword>
<evidence type="ECO:0000313" key="11">
    <source>
        <dbReference type="EMBL" id="EID55987.1"/>
    </source>
</evidence>
<keyword evidence="12" id="KW-1185">Reference proteome</keyword>
<evidence type="ECO:0000313" key="12">
    <source>
        <dbReference type="Proteomes" id="UP000004691"/>
    </source>
</evidence>
<feature type="binding site" evidence="10">
    <location>
        <position position="82"/>
    </location>
    <ligand>
        <name>Na(+)</name>
        <dbReference type="ChEBI" id="CHEBI:29101"/>
        <note>structural</note>
    </ligand>
</feature>
<evidence type="ECO:0000256" key="6">
    <source>
        <dbReference type="ARBA" id="ARBA00023303"/>
    </source>
</evidence>
<feature type="transmembrane region" description="Helical" evidence="10">
    <location>
        <begin position="70"/>
        <end position="92"/>
    </location>
</feature>
<evidence type="ECO:0000256" key="3">
    <source>
        <dbReference type="ARBA" id="ARBA00022692"/>
    </source>
</evidence>
<keyword evidence="10" id="KW-0406">Ion transport</keyword>
<comment type="catalytic activity">
    <reaction evidence="8">
        <text>fluoride(in) = fluoride(out)</text>
        <dbReference type="Rhea" id="RHEA:76159"/>
        <dbReference type="ChEBI" id="CHEBI:17051"/>
    </reaction>
    <physiologicalReaction direction="left-to-right" evidence="8">
        <dbReference type="Rhea" id="RHEA:76160"/>
    </physiologicalReaction>
</comment>
<evidence type="ECO:0000256" key="9">
    <source>
        <dbReference type="ARBA" id="ARBA00049940"/>
    </source>
</evidence>
<evidence type="ECO:0000256" key="5">
    <source>
        <dbReference type="ARBA" id="ARBA00023136"/>
    </source>
</evidence>
<gene>
    <name evidence="10" type="primary">fluC</name>
    <name evidence="10" type="synonym">crcB</name>
    <name evidence="11" type="ORF">SacxiDRAFT_3794</name>
</gene>
<comment type="similarity">
    <text evidence="7 10">Belongs to the fluoride channel Fluc/FEX (TC 1.A.43) family.</text>
</comment>
<evidence type="ECO:0000256" key="7">
    <source>
        <dbReference type="ARBA" id="ARBA00035120"/>
    </source>
</evidence>
<feature type="binding site" evidence="10">
    <location>
        <position position="85"/>
    </location>
    <ligand>
        <name>Na(+)</name>
        <dbReference type="ChEBI" id="CHEBI:29101"/>
        <note>structural</note>
    </ligand>
</feature>
<dbReference type="HOGENOM" id="CLU_114342_1_0_11"/>
<feature type="transmembrane region" description="Helical" evidence="10">
    <location>
        <begin position="104"/>
        <end position="127"/>
    </location>
</feature>
<evidence type="ECO:0000256" key="1">
    <source>
        <dbReference type="ARBA" id="ARBA00004651"/>
    </source>
</evidence>
<dbReference type="PANTHER" id="PTHR28259:SF1">
    <property type="entry name" value="FLUORIDE EXPORT PROTEIN 1-RELATED"/>
    <property type="match status" value="1"/>
</dbReference>
<dbReference type="PANTHER" id="PTHR28259">
    <property type="entry name" value="FLUORIDE EXPORT PROTEIN 1-RELATED"/>
    <property type="match status" value="1"/>
</dbReference>
<proteinExistence type="inferred from homology"/>
<accession>I0V784</accession>
<dbReference type="GO" id="GO:0140114">
    <property type="term" value="P:cellular detoxification of fluoride"/>
    <property type="evidence" value="ECO:0007669"/>
    <property type="project" value="UniProtKB-UniRule"/>
</dbReference>
<evidence type="ECO:0000256" key="8">
    <source>
        <dbReference type="ARBA" id="ARBA00035585"/>
    </source>
</evidence>
<evidence type="ECO:0000256" key="10">
    <source>
        <dbReference type="HAMAP-Rule" id="MF_00454"/>
    </source>
</evidence>
<dbReference type="Pfam" id="PF02537">
    <property type="entry name" value="CRCB"/>
    <property type="match status" value="1"/>
</dbReference>
<comment type="subcellular location">
    <subcellularLocation>
        <location evidence="1 10">Cell membrane</location>
        <topology evidence="1 10">Multi-pass membrane protein</topology>
    </subcellularLocation>
</comment>
<dbReference type="GO" id="GO:0005886">
    <property type="term" value="C:plasma membrane"/>
    <property type="evidence" value="ECO:0007669"/>
    <property type="project" value="UniProtKB-SubCell"/>
</dbReference>
<dbReference type="InterPro" id="IPR003691">
    <property type="entry name" value="FluC"/>
</dbReference>
<evidence type="ECO:0000256" key="2">
    <source>
        <dbReference type="ARBA" id="ARBA00022475"/>
    </source>
</evidence>
<dbReference type="Proteomes" id="UP000004691">
    <property type="component" value="Unassembled WGS sequence"/>
</dbReference>
<keyword evidence="10" id="KW-0915">Sodium</keyword>
<protein>
    <recommendedName>
        <fullName evidence="10">Fluoride-specific ion channel FluC</fullName>
    </recommendedName>
</protein>
<keyword evidence="4 10" id="KW-1133">Transmembrane helix</keyword>